<evidence type="ECO:0000256" key="6">
    <source>
        <dbReference type="ARBA" id="ARBA00023180"/>
    </source>
</evidence>
<dbReference type="InterPro" id="IPR017853">
    <property type="entry name" value="GH"/>
</dbReference>
<keyword evidence="4" id="KW-0472">Membrane</keyword>
<dbReference type="GO" id="GO:0004558">
    <property type="term" value="F:alpha-1,4-glucosidase activity"/>
    <property type="evidence" value="ECO:0007669"/>
    <property type="project" value="TreeGrafter"/>
</dbReference>
<keyword evidence="11" id="KW-0732">Signal</keyword>
<dbReference type="GO" id="GO:0016020">
    <property type="term" value="C:membrane"/>
    <property type="evidence" value="ECO:0007669"/>
    <property type="project" value="UniProtKB-SubCell"/>
</dbReference>
<comment type="similarity">
    <text evidence="2 10">Belongs to the glycosyl hydrolase 31 family.</text>
</comment>
<dbReference type="InterPro" id="IPR044913">
    <property type="entry name" value="P_trefoil_dom_sf"/>
</dbReference>
<dbReference type="SUPFAM" id="SSF74650">
    <property type="entry name" value="Galactose mutarotase-like"/>
    <property type="match status" value="1"/>
</dbReference>
<evidence type="ECO:0000256" key="5">
    <source>
        <dbReference type="ARBA" id="ARBA00023157"/>
    </source>
</evidence>
<dbReference type="GO" id="GO:0005975">
    <property type="term" value="P:carbohydrate metabolic process"/>
    <property type="evidence" value="ECO:0007669"/>
    <property type="project" value="InterPro"/>
</dbReference>
<dbReference type="Gene3D" id="3.20.20.80">
    <property type="entry name" value="Glycosidases"/>
    <property type="match status" value="1"/>
</dbReference>
<dbReference type="PROSITE" id="PS00129">
    <property type="entry name" value="GLYCOSYL_HYDROL_F31_1"/>
    <property type="match status" value="1"/>
</dbReference>
<keyword evidence="14" id="KW-1185">Reference proteome</keyword>
<dbReference type="PANTHER" id="PTHR22762:SF133">
    <property type="entry name" value="P-TYPE DOMAIN-CONTAINING PROTEIN"/>
    <property type="match status" value="1"/>
</dbReference>
<dbReference type="EMBL" id="JAUCMV010000005">
    <property type="protein sequence ID" value="KAK0393144.1"/>
    <property type="molecule type" value="Genomic_DNA"/>
</dbReference>
<feature type="signal peptide" evidence="11">
    <location>
        <begin position="1"/>
        <end position="17"/>
    </location>
</feature>
<dbReference type="Pfam" id="PF00088">
    <property type="entry name" value="Trefoil"/>
    <property type="match status" value="1"/>
</dbReference>
<dbReference type="AlphaFoldDB" id="A0AA39GV75"/>
<name>A0AA39GV75_9BILA</name>
<dbReference type="CDD" id="cd06602">
    <property type="entry name" value="GH31_MGAM_SI_GAA"/>
    <property type="match status" value="1"/>
</dbReference>
<dbReference type="Gene3D" id="2.60.40.1180">
    <property type="entry name" value="Golgi alpha-mannosidase II"/>
    <property type="match status" value="2"/>
</dbReference>
<organism evidence="13 14">
    <name type="scientific">Steinernema hermaphroditum</name>
    <dbReference type="NCBI Taxonomy" id="289476"/>
    <lineage>
        <taxon>Eukaryota</taxon>
        <taxon>Metazoa</taxon>
        <taxon>Ecdysozoa</taxon>
        <taxon>Nematoda</taxon>
        <taxon>Chromadorea</taxon>
        <taxon>Rhabditida</taxon>
        <taxon>Tylenchina</taxon>
        <taxon>Panagrolaimomorpha</taxon>
        <taxon>Strongyloidoidea</taxon>
        <taxon>Steinernematidae</taxon>
        <taxon>Steinernema</taxon>
    </lineage>
</organism>
<dbReference type="PANTHER" id="PTHR22762">
    <property type="entry name" value="ALPHA-GLUCOSIDASE"/>
    <property type="match status" value="1"/>
</dbReference>
<evidence type="ECO:0000313" key="14">
    <source>
        <dbReference type="Proteomes" id="UP001175271"/>
    </source>
</evidence>
<dbReference type="Pfam" id="PF13802">
    <property type="entry name" value="Gal_mutarotas_2"/>
    <property type="match status" value="1"/>
</dbReference>
<proteinExistence type="inferred from homology"/>
<dbReference type="CDD" id="cd14752">
    <property type="entry name" value="GH31_N"/>
    <property type="match status" value="1"/>
</dbReference>
<evidence type="ECO:0000256" key="11">
    <source>
        <dbReference type="SAM" id="SignalP"/>
    </source>
</evidence>
<dbReference type="Pfam" id="PF21365">
    <property type="entry name" value="Glyco_hydro_31_3rd"/>
    <property type="match status" value="1"/>
</dbReference>
<evidence type="ECO:0000256" key="8">
    <source>
        <dbReference type="ARBA" id="ARBA00041343"/>
    </source>
</evidence>
<protein>
    <recommendedName>
        <fullName evidence="8">Maltase</fullName>
    </recommendedName>
</protein>
<dbReference type="InterPro" id="IPR000519">
    <property type="entry name" value="P_trefoil_dom"/>
</dbReference>
<dbReference type="InterPro" id="IPR025887">
    <property type="entry name" value="Glyco_hydro_31_N_dom"/>
</dbReference>
<dbReference type="SUPFAM" id="SSF51011">
    <property type="entry name" value="Glycosyl hydrolase domain"/>
    <property type="match status" value="1"/>
</dbReference>
<evidence type="ECO:0000313" key="13">
    <source>
        <dbReference type="EMBL" id="KAK0393144.1"/>
    </source>
</evidence>
<sequence length="928" mass="105056">MWVTAVLLLVAISPIDAFIDPNVRLDCFPDPGASPEACKARGCEWDTVSESATVPLCYFPRQVTYSFDTSKVQSPIVLTKAVGGIQNPFDKDFENLEVSYGNIGATVNVRIAPKEKRYEPLINIPKNPSKSKENLKIQFAQHTSNFSFSIKRESTGTKIWDTSIGGLFFGDQFIQIATFLPSDKIYGFGQNIHQTLKHDLSRYTTWGMFSRDWGPDSKDFNTLNLYGVHPFYMALEPDGKAHGVLILNSNAQEVTTGPGPHLIYRTIGGLLDIYFFPGPTPEDVVQQYLALIGKPFLPAYWAFGFQISHWGYKTLEHMKAAFQRTLDAEIPIDIQVADIDYMDRKLDFTLNPDGDWTGFPAYIDHLHNTNHRLIFILDPGIEADYGSFKRGMDTDASFIEWPRTDLLPSTQDKYPMTKGKKIMLGKVWPDNFVGFPDFLDPTNKTDDWWTNEFKLLHQKAPFDGMWIDMNEPSNFDTNSETDKTMLQCPKSGPDAHLDMPPYQTRNVYQWPEGTRLSTKTLCMFARTARDTQNFYDTKCLYGWSESKSTIKALSATTGQRGAVITRSTFPSSGRYTGTWLGDNTSRWPDLRTSVIGVMEFNMFGIPYVGADICGFNGNTTEELCLRWHQLGAFHSFMRNHNSINQIPQDPGMWPSVAEATKKANHFRYRHLPYLFSLHFAASMKGGTVVRPAFFEFPHDEVTHTLNHQFMQGPAIMVIPVLHEGATTVRGYLPETTDGWYSLYDDNYGAPRTSGFHNFDAPTNYLIPVFARGRQIIPRQVSAETTADSRKNPFELLITSAPNHIGGWDARGRLLWDDGITLVNDFKTHKYYDISFAYQATTHGALITVVVNKRTSDVEMPAFENIEIFGYQGTPNFDTFTVNGKPVQIDLQESTYSPFTQVLSVHAKNIIEANDLSNHVILTIKWKNQ</sequence>
<evidence type="ECO:0000256" key="1">
    <source>
        <dbReference type="ARBA" id="ARBA00004370"/>
    </source>
</evidence>
<feature type="chain" id="PRO_5041350769" description="Maltase" evidence="11">
    <location>
        <begin position="18"/>
        <end position="928"/>
    </location>
</feature>
<dbReference type="InterPro" id="IPR030458">
    <property type="entry name" value="Glyco_hydro_31_AS"/>
</dbReference>
<accession>A0AA39GV75</accession>
<dbReference type="Gene3D" id="2.60.40.1760">
    <property type="entry name" value="glycosyl hydrolase (family 31)"/>
    <property type="match status" value="1"/>
</dbReference>
<dbReference type="GO" id="GO:0030246">
    <property type="term" value="F:carbohydrate binding"/>
    <property type="evidence" value="ECO:0007669"/>
    <property type="project" value="InterPro"/>
</dbReference>
<reference evidence="13" key="1">
    <citation type="submission" date="2023-06" db="EMBL/GenBank/DDBJ databases">
        <title>Genomic analysis of the entomopathogenic nematode Steinernema hermaphroditum.</title>
        <authorList>
            <person name="Schwarz E.M."/>
            <person name="Heppert J.K."/>
            <person name="Baniya A."/>
            <person name="Schwartz H.T."/>
            <person name="Tan C.-H."/>
            <person name="Antoshechkin I."/>
            <person name="Sternberg P.W."/>
            <person name="Goodrich-Blair H."/>
            <person name="Dillman A.R."/>
        </authorList>
    </citation>
    <scope>NUCLEOTIDE SEQUENCE</scope>
    <source>
        <strain evidence="13">PS9179</strain>
        <tissue evidence="13">Whole animal</tissue>
    </source>
</reference>
<dbReference type="InterPro" id="IPR048395">
    <property type="entry name" value="Glyco_hydro_31_C"/>
</dbReference>
<keyword evidence="7 10" id="KW-0326">Glycosidase</keyword>
<dbReference type="InterPro" id="IPR011013">
    <property type="entry name" value="Gal_mutarotase_sf_dom"/>
</dbReference>
<evidence type="ECO:0000259" key="12">
    <source>
        <dbReference type="PROSITE" id="PS51448"/>
    </source>
</evidence>
<evidence type="ECO:0000256" key="10">
    <source>
        <dbReference type="RuleBase" id="RU361185"/>
    </source>
</evidence>
<dbReference type="InterPro" id="IPR013780">
    <property type="entry name" value="Glyco_hydro_b"/>
</dbReference>
<evidence type="ECO:0000256" key="3">
    <source>
        <dbReference type="ARBA" id="ARBA00022801"/>
    </source>
</evidence>
<comment type="subcellular location">
    <subcellularLocation>
        <location evidence="1">Membrane</location>
    </subcellularLocation>
</comment>
<evidence type="ECO:0000256" key="7">
    <source>
        <dbReference type="ARBA" id="ARBA00023295"/>
    </source>
</evidence>
<dbReference type="CDD" id="cd00111">
    <property type="entry name" value="Trefoil"/>
    <property type="match status" value="1"/>
</dbReference>
<keyword evidence="3 10" id="KW-0378">Hydrolase</keyword>
<evidence type="ECO:0000256" key="2">
    <source>
        <dbReference type="ARBA" id="ARBA00007806"/>
    </source>
</evidence>
<keyword evidence="6" id="KW-0325">Glycoprotein</keyword>
<comment type="caution">
    <text evidence="13">The sequence shown here is derived from an EMBL/GenBank/DDBJ whole genome shotgun (WGS) entry which is preliminary data.</text>
</comment>
<dbReference type="SUPFAM" id="SSF51445">
    <property type="entry name" value="(Trans)glycosidases"/>
    <property type="match status" value="1"/>
</dbReference>
<comment type="caution">
    <text evidence="9">Lacks conserved residue(s) required for the propagation of feature annotation.</text>
</comment>
<evidence type="ECO:0000256" key="4">
    <source>
        <dbReference type="ARBA" id="ARBA00023136"/>
    </source>
</evidence>
<gene>
    <name evidence="13" type="ORF">QR680_000074</name>
</gene>
<dbReference type="SMART" id="SM00018">
    <property type="entry name" value="PD"/>
    <property type="match status" value="1"/>
</dbReference>
<evidence type="ECO:0000256" key="9">
    <source>
        <dbReference type="PROSITE-ProRule" id="PRU00779"/>
    </source>
</evidence>
<dbReference type="Gene3D" id="4.10.110.10">
    <property type="entry name" value="Spasmolytic Protein, domain 1"/>
    <property type="match status" value="1"/>
</dbReference>
<dbReference type="PROSITE" id="PS51448">
    <property type="entry name" value="P_TREFOIL_2"/>
    <property type="match status" value="1"/>
</dbReference>
<feature type="domain" description="P-type" evidence="12">
    <location>
        <begin position="13"/>
        <end position="61"/>
    </location>
</feature>
<dbReference type="InterPro" id="IPR000322">
    <property type="entry name" value="Glyco_hydro_31_TIM"/>
</dbReference>
<dbReference type="Proteomes" id="UP001175271">
    <property type="component" value="Unassembled WGS sequence"/>
</dbReference>
<dbReference type="Pfam" id="PF01055">
    <property type="entry name" value="Glyco_hydro_31_2nd"/>
    <property type="match status" value="1"/>
</dbReference>
<keyword evidence="5" id="KW-1015">Disulfide bond</keyword>